<evidence type="ECO:0000256" key="4">
    <source>
        <dbReference type="SAM" id="Phobius"/>
    </source>
</evidence>
<dbReference type="Pfam" id="PF01553">
    <property type="entry name" value="Acyltransferase"/>
    <property type="match status" value="1"/>
</dbReference>
<dbReference type="SUPFAM" id="SSF69593">
    <property type="entry name" value="Glycerol-3-phosphate (1)-acyltransferase"/>
    <property type="match status" value="1"/>
</dbReference>
<dbReference type="AlphaFoldDB" id="A0A7K1UAS1"/>
<dbReference type="CDD" id="cd07989">
    <property type="entry name" value="LPLAT_AGPAT-like"/>
    <property type="match status" value="1"/>
</dbReference>
<dbReference type="SMART" id="SM00563">
    <property type="entry name" value="PlsC"/>
    <property type="match status" value="1"/>
</dbReference>
<keyword evidence="4" id="KW-0472">Membrane</keyword>
<evidence type="ECO:0000256" key="3">
    <source>
        <dbReference type="ARBA" id="ARBA00023315"/>
    </source>
</evidence>
<evidence type="ECO:0000313" key="6">
    <source>
        <dbReference type="EMBL" id="MVT11396.1"/>
    </source>
</evidence>
<accession>A0A7K1UAS1</accession>
<dbReference type="EMBL" id="WRXN01000013">
    <property type="protein sequence ID" value="MVT11396.1"/>
    <property type="molecule type" value="Genomic_DNA"/>
</dbReference>
<gene>
    <name evidence="6" type="ORF">GO493_24235</name>
</gene>
<comment type="pathway">
    <text evidence="1">Lipid metabolism.</text>
</comment>
<sequence length="244" mass="28258">MKWLKNLPGRLYAAYALLLFICMMLIMLLPMWLVSLLPAPLDIKYFTTLGRVWVHIYLPLIFCPVRVKGRQYFKSEGPYIIVCNHNSFVDIPATFYAIPDASKSLAKKEMVKTPIFGIMYRVGSVLVDRNDPESRKQSFVDMKEVLQQGVHMLLYPEGTRNKTDDPLKFFYDGAFSLAVETKKPILPTVIFNTRKILPVGKGFYAKPHKIDVHFLPPVEVDGLSMEELKEQVFNTMWDYIKLWQ</sequence>
<dbReference type="GO" id="GO:0003841">
    <property type="term" value="F:1-acylglycerol-3-phosphate O-acyltransferase activity"/>
    <property type="evidence" value="ECO:0007669"/>
    <property type="project" value="TreeGrafter"/>
</dbReference>
<reference evidence="6 7" key="1">
    <citation type="submission" date="2019-12" db="EMBL/GenBank/DDBJ databases">
        <title>Chitinophaga sp. strain ysch24 (GDMCC 1.1355), whole genome shotgun sequence.</title>
        <authorList>
            <person name="Zhang X."/>
        </authorList>
    </citation>
    <scope>NUCLEOTIDE SEQUENCE [LARGE SCALE GENOMIC DNA]</scope>
    <source>
        <strain evidence="7">ysch24</strain>
    </source>
</reference>
<dbReference type="Proteomes" id="UP000461730">
    <property type="component" value="Unassembled WGS sequence"/>
</dbReference>
<keyword evidence="7" id="KW-1185">Reference proteome</keyword>
<name>A0A7K1UAS1_9BACT</name>
<evidence type="ECO:0000313" key="7">
    <source>
        <dbReference type="Proteomes" id="UP000461730"/>
    </source>
</evidence>
<feature type="transmembrane region" description="Helical" evidence="4">
    <location>
        <begin position="12"/>
        <end position="33"/>
    </location>
</feature>
<protein>
    <submittedName>
        <fullName evidence="6">1-acyl-sn-glycerol-3-phosphate acyltransferase</fullName>
    </submittedName>
</protein>
<dbReference type="InterPro" id="IPR002123">
    <property type="entry name" value="Plipid/glycerol_acylTrfase"/>
</dbReference>
<keyword evidence="4" id="KW-0812">Transmembrane</keyword>
<dbReference type="GO" id="GO:0006654">
    <property type="term" value="P:phosphatidic acid biosynthetic process"/>
    <property type="evidence" value="ECO:0007669"/>
    <property type="project" value="TreeGrafter"/>
</dbReference>
<feature type="domain" description="Phospholipid/glycerol acyltransferase" evidence="5">
    <location>
        <begin position="79"/>
        <end position="193"/>
    </location>
</feature>
<keyword evidence="2 6" id="KW-0808">Transferase</keyword>
<organism evidence="6 7">
    <name type="scientific">Chitinophaga tropicalis</name>
    <dbReference type="NCBI Taxonomy" id="2683588"/>
    <lineage>
        <taxon>Bacteria</taxon>
        <taxon>Pseudomonadati</taxon>
        <taxon>Bacteroidota</taxon>
        <taxon>Chitinophagia</taxon>
        <taxon>Chitinophagales</taxon>
        <taxon>Chitinophagaceae</taxon>
        <taxon>Chitinophaga</taxon>
    </lineage>
</organism>
<comment type="caution">
    <text evidence="6">The sequence shown here is derived from an EMBL/GenBank/DDBJ whole genome shotgun (WGS) entry which is preliminary data.</text>
</comment>
<proteinExistence type="predicted"/>
<keyword evidence="3 6" id="KW-0012">Acyltransferase</keyword>
<evidence type="ECO:0000256" key="1">
    <source>
        <dbReference type="ARBA" id="ARBA00005189"/>
    </source>
</evidence>
<evidence type="ECO:0000259" key="5">
    <source>
        <dbReference type="SMART" id="SM00563"/>
    </source>
</evidence>
<evidence type="ECO:0000256" key="2">
    <source>
        <dbReference type="ARBA" id="ARBA00022679"/>
    </source>
</evidence>
<keyword evidence="4" id="KW-1133">Transmembrane helix</keyword>
<dbReference type="PANTHER" id="PTHR10434:SF11">
    <property type="entry name" value="1-ACYL-SN-GLYCEROL-3-PHOSPHATE ACYLTRANSFERASE"/>
    <property type="match status" value="1"/>
</dbReference>
<dbReference type="PANTHER" id="PTHR10434">
    <property type="entry name" value="1-ACYL-SN-GLYCEROL-3-PHOSPHATE ACYLTRANSFERASE"/>
    <property type="match status" value="1"/>
</dbReference>